<organism evidence="2 3">
    <name type="scientific">Candidatus Ornithocaccomicrobium faecavium</name>
    <dbReference type="NCBI Taxonomy" id="2840890"/>
    <lineage>
        <taxon>Bacteria</taxon>
        <taxon>Bacillati</taxon>
        <taxon>Bacillota</taxon>
        <taxon>Clostridia</taxon>
        <taxon>Candidatus Ornithocaccomicrobium</taxon>
    </lineage>
</organism>
<comment type="caution">
    <text evidence="2">The sequence shown here is derived from an EMBL/GenBank/DDBJ whole genome shotgun (WGS) entry which is preliminary data.</text>
</comment>
<dbReference type="EMBL" id="DVOT01000075">
    <property type="protein sequence ID" value="HIV27149.1"/>
    <property type="molecule type" value="Genomic_DNA"/>
</dbReference>
<proteinExistence type="predicted"/>
<feature type="transmembrane region" description="Helical" evidence="1">
    <location>
        <begin position="26"/>
        <end position="49"/>
    </location>
</feature>
<sequence>MRKPAVFEAQILEGGMMGRVAREAQIFGINFWIVSAAVGAATIAFSLLAGELLDFYPAIFEVVYPFFAAIVVGEWGKTRSDGNFDLVAAQCKSLFPWVLRRYTAAFGGASLFAVLSMAGASIARYELPLGELLAMYFPPAFFLSSLCALLGLLCRQEHIATLVCGVVWLVLLFTRSLLRFPGLEYIYLFIRFAGDQNNIWLWNKGIVSLAGLLLWSGIYWACKRMG</sequence>
<keyword evidence="1" id="KW-1133">Transmembrane helix</keyword>
<feature type="transmembrane region" description="Helical" evidence="1">
    <location>
        <begin position="102"/>
        <end position="123"/>
    </location>
</feature>
<keyword evidence="1" id="KW-0472">Membrane</keyword>
<feature type="transmembrane region" description="Helical" evidence="1">
    <location>
        <begin position="55"/>
        <end position="73"/>
    </location>
</feature>
<evidence type="ECO:0000256" key="1">
    <source>
        <dbReference type="SAM" id="Phobius"/>
    </source>
</evidence>
<protein>
    <submittedName>
        <fullName evidence="2">Uncharacterized protein</fullName>
    </submittedName>
</protein>
<gene>
    <name evidence="2" type="ORF">IAA64_04220</name>
</gene>
<reference evidence="2" key="1">
    <citation type="submission" date="2020-10" db="EMBL/GenBank/DDBJ databases">
        <authorList>
            <person name="Gilroy R."/>
        </authorList>
    </citation>
    <scope>NUCLEOTIDE SEQUENCE</scope>
    <source>
        <strain evidence="2">CHK183-6373</strain>
    </source>
</reference>
<name>A0A9D1P5W4_9FIRM</name>
<evidence type="ECO:0000313" key="2">
    <source>
        <dbReference type="EMBL" id="HIV27149.1"/>
    </source>
</evidence>
<dbReference type="AlphaFoldDB" id="A0A9D1P5W4"/>
<accession>A0A9D1P5W4</accession>
<reference evidence="2" key="2">
    <citation type="journal article" date="2021" name="PeerJ">
        <title>Extensive microbial diversity within the chicken gut microbiome revealed by metagenomics and culture.</title>
        <authorList>
            <person name="Gilroy R."/>
            <person name="Ravi A."/>
            <person name="Getino M."/>
            <person name="Pursley I."/>
            <person name="Horton D.L."/>
            <person name="Alikhan N.F."/>
            <person name="Baker D."/>
            <person name="Gharbi K."/>
            <person name="Hall N."/>
            <person name="Watson M."/>
            <person name="Adriaenssens E.M."/>
            <person name="Foster-Nyarko E."/>
            <person name="Jarju S."/>
            <person name="Secka A."/>
            <person name="Antonio M."/>
            <person name="Oren A."/>
            <person name="Chaudhuri R.R."/>
            <person name="La Ragione R."/>
            <person name="Hildebrand F."/>
            <person name="Pallen M.J."/>
        </authorList>
    </citation>
    <scope>NUCLEOTIDE SEQUENCE</scope>
    <source>
        <strain evidence="2">CHK183-6373</strain>
    </source>
</reference>
<feature type="transmembrane region" description="Helical" evidence="1">
    <location>
        <begin position="135"/>
        <end position="153"/>
    </location>
</feature>
<feature type="transmembrane region" description="Helical" evidence="1">
    <location>
        <begin position="160"/>
        <end position="180"/>
    </location>
</feature>
<feature type="transmembrane region" description="Helical" evidence="1">
    <location>
        <begin position="200"/>
        <end position="222"/>
    </location>
</feature>
<keyword evidence="1" id="KW-0812">Transmembrane</keyword>
<evidence type="ECO:0000313" key="3">
    <source>
        <dbReference type="Proteomes" id="UP000886884"/>
    </source>
</evidence>
<dbReference type="Proteomes" id="UP000886884">
    <property type="component" value="Unassembled WGS sequence"/>
</dbReference>